<evidence type="ECO:0000313" key="13">
    <source>
        <dbReference type="Proteomes" id="UP001229955"/>
    </source>
</evidence>
<protein>
    <recommendedName>
        <fullName evidence="9">Protein-export membrane protein SecF</fullName>
    </recommendedName>
</protein>
<dbReference type="InterPro" id="IPR022645">
    <property type="entry name" value="SecD/SecF_bac"/>
</dbReference>
<dbReference type="InterPro" id="IPR022646">
    <property type="entry name" value="SecD/SecF_CS"/>
</dbReference>
<comment type="caution">
    <text evidence="9">Lacks conserved residue(s) required for the propagation of feature annotation.</text>
</comment>
<comment type="subunit">
    <text evidence="9">Forms a complex with SecD. Part of the essential Sec protein translocation apparatus which comprises SecA, SecYEG and auxiliary proteins SecDF. Other proteins may also be involved.</text>
</comment>
<evidence type="ECO:0000256" key="2">
    <source>
        <dbReference type="ARBA" id="ARBA00022448"/>
    </source>
</evidence>
<feature type="transmembrane region" description="Helical" evidence="9">
    <location>
        <begin position="144"/>
        <end position="161"/>
    </location>
</feature>
<feature type="transmembrane region" description="Helical" evidence="9">
    <location>
        <begin position="20"/>
        <end position="43"/>
    </location>
</feature>
<keyword evidence="5 9" id="KW-0653">Protein transport</keyword>
<evidence type="ECO:0000313" key="11">
    <source>
        <dbReference type="EMBL" id="WKW12116.1"/>
    </source>
</evidence>
<dbReference type="InterPro" id="IPR048634">
    <property type="entry name" value="SecD_SecF_C"/>
</dbReference>
<evidence type="ECO:0000256" key="9">
    <source>
        <dbReference type="HAMAP-Rule" id="MF_01464"/>
    </source>
</evidence>
<evidence type="ECO:0000256" key="3">
    <source>
        <dbReference type="ARBA" id="ARBA00022475"/>
    </source>
</evidence>
<evidence type="ECO:0000256" key="1">
    <source>
        <dbReference type="ARBA" id="ARBA00004651"/>
    </source>
</evidence>
<organism evidence="12 13">
    <name type="scientific">Pseudogemmatithrix spongiicola</name>
    <dbReference type="NCBI Taxonomy" id="3062599"/>
    <lineage>
        <taxon>Bacteria</taxon>
        <taxon>Pseudomonadati</taxon>
        <taxon>Gemmatimonadota</taxon>
        <taxon>Gemmatimonadia</taxon>
        <taxon>Gemmatimonadales</taxon>
        <taxon>Gemmatimonadaceae</taxon>
        <taxon>Pseudogemmatithrix</taxon>
    </lineage>
</organism>
<dbReference type="GO" id="GO:0006605">
    <property type="term" value="P:protein targeting"/>
    <property type="evidence" value="ECO:0007669"/>
    <property type="project" value="UniProtKB-UniRule"/>
</dbReference>
<dbReference type="GO" id="GO:0005886">
    <property type="term" value="C:plasma membrane"/>
    <property type="evidence" value="ECO:0007669"/>
    <property type="project" value="UniProtKB-SubCell"/>
</dbReference>
<dbReference type="Pfam" id="PF02355">
    <property type="entry name" value="SecD_SecF_C"/>
    <property type="match status" value="1"/>
</dbReference>
<keyword evidence="13" id="KW-1185">Reference proteome</keyword>
<feature type="transmembrane region" description="Helical" evidence="9">
    <location>
        <begin position="246"/>
        <end position="264"/>
    </location>
</feature>
<dbReference type="KEGG" id="pspc:Strain318_001390"/>
<dbReference type="EMBL" id="CP130613">
    <property type="protein sequence ID" value="WKW15025.1"/>
    <property type="molecule type" value="Genomic_DNA"/>
</dbReference>
<dbReference type="Pfam" id="PF07549">
    <property type="entry name" value="Sec_GG"/>
    <property type="match status" value="1"/>
</dbReference>
<dbReference type="RefSeq" id="WP_367887791.1">
    <property type="nucleotide sequence ID" value="NZ_CP130612.1"/>
</dbReference>
<evidence type="ECO:0000256" key="7">
    <source>
        <dbReference type="ARBA" id="ARBA00023010"/>
    </source>
</evidence>
<dbReference type="InterPro" id="IPR005665">
    <property type="entry name" value="SecF_bac"/>
</dbReference>
<dbReference type="PRINTS" id="PR01755">
    <property type="entry name" value="SECFTRNLCASE"/>
</dbReference>
<keyword evidence="6 9" id="KW-1133">Transmembrane helix</keyword>
<keyword evidence="2 9" id="KW-0813">Transport</keyword>
<dbReference type="InterPro" id="IPR055344">
    <property type="entry name" value="SecD_SecF_C_bact"/>
</dbReference>
<dbReference type="GO" id="GO:0015450">
    <property type="term" value="F:protein-transporting ATPase activity"/>
    <property type="evidence" value="ECO:0007669"/>
    <property type="project" value="InterPro"/>
</dbReference>
<evidence type="ECO:0000256" key="6">
    <source>
        <dbReference type="ARBA" id="ARBA00022989"/>
    </source>
</evidence>
<dbReference type="EMBL" id="CP130612">
    <property type="protein sequence ID" value="WKW12116.1"/>
    <property type="molecule type" value="Genomic_DNA"/>
</dbReference>
<dbReference type="PANTHER" id="PTHR30081">
    <property type="entry name" value="PROTEIN-EXPORT MEMBRANE PROTEIN SEC"/>
    <property type="match status" value="1"/>
</dbReference>
<feature type="domain" description="Protein export membrane protein SecD/SecF C-terminal" evidence="10">
    <location>
        <begin position="125"/>
        <end position="299"/>
    </location>
</feature>
<dbReference type="InterPro" id="IPR022813">
    <property type="entry name" value="SecD/SecF_arch_bac"/>
</dbReference>
<dbReference type="Proteomes" id="UP001229955">
    <property type="component" value="Chromosome"/>
</dbReference>
<dbReference type="NCBIfam" id="TIGR00916">
    <property type="entry name" value="2A0604s01"/>
    <property type="match status" value="1"/>
</dbReference>
<accession>A0AA49Q4S3</accession>
<keyword evidence="8 9" id="KW-0472">Membrane</keyword>
<feature type="transmembrane region" description="Helical" evidence="9">
    <location>
        <begin position="193"/>
        <end position="210"/>
    </location>
</feature>
<dbReference type="PANTHER" id="PTHR30081:SF8">
    <property type="entry name" value="PROTEIN TRANSLOCASE SUBUNIT SECF"/>
    <property type="match status" value="1"/>
</dbReference>
<comment type="similarity">
    <text evidence="9">Belongs to the SecD/SecF family. SecF subfamily.</text>
</comment>
<comment type="function">
    <text evidence="9">Part of the Sec protein translocase complex. Interacts with the SecYEG preprotein conducting channel. SecDF uses the proton motive force (PMF) to complete protein translocation after the ATP-dependent function of SecA.</text>
</comment>
<evidence type="ECO:0000256" key="8">
    <source>
        <dbReference type="ARBA" id="ARBA00023136"/>
    </source>
</evidence>
<keyword evidence="4 9" id="KW-0812">Transmembrane</keyword>
<evidence type="ECO:0000313" key="12">
    <source>
        <dbReference type="EMBL" id="WKW15025.1"/>
    </source>
</evidence>
<feature type="transmembrane region" description="Helical" evidence="9">
    <location>
        <begin position="271"/>
        <end position="297"/>
    </location>
</feature>
<keyword evidence="7 9" id="KW-0811">Translocation</keyword>
<reference evidence="12" key="1">
    <citation type="submission" date="2023-07" db="EMBL/GenBank/DDBJ databases">
        <authorList>
            <person name="Haufschild T."/>
            <person name="Kallscheuer N."/>
            <person name="Hammer J."/>
            <person name="Kohn T."/>
            <person name="Kabuu M."/>
            <person name="Jogler M."/>
            <person name="Wohfarth N."/>
            <person name="Heuer A."/>
            <person name="Rohde M."/>
            <person name="van Teeseling M.C.F."/>
            <person name="Jogler C."/>
        </authorList>
    </citation>
    <scope>NUCLEOTIDE SEQUENCE</scope>
    <source>
        <strain evidence="11">Strain 138</strain>
        <strain evidence="12">Strain 318</strain>
    </source>
</reference>
<dbReference type="GO" id="GO:0043952">
    <property type="term" value="P:protein transport by the Sec complex"/>
    <property type="evidence" value="ECO:0007669"/>
    <property type="project" value="UniProtKB-UniRule"/>
</dbReference>
<gene>
    <name evidence="9 12" type="primary">secF</name>
    <name evidence="11" type="ORF">Strain138_001390</name>
    <name evidence="12" type="ORF">Strain318_001390</name>
</gene>
<dbReference type="SUPFAM" id="SSF82866">
    <property type="entry name" value="Multidrug efflux transporter AcrB transmembrane domain"/>
    <property type="match status" value="1"/>
</dbReference>
<dbReference type="NCBIfam" id="TIGR00966">
    <property type="entry name" value="transloc_SecF"/>
    <property type="match status" value="1"/>
</dbReference>
<dbReference type="Gene3D" id="1.20.1640.10">
    <property type="entry name" value="Multidrug efflux transporter AcrB transmembrane domain"/>
    <property type="match status" value="1"/>
</dbReference>
<evidence type="ECO:0000259" key="10">
    <source>
        <dbReference type="Pfam" id="PF02355"/>
    </source>
</evidence>
<evidence type="ECO:0000256" key="5">
    <source>
        <dbReference type="ARBA" id="ARBA00022927"/>
    </source>
</evidence>
<sequence length="318" mass="35125">MFRILHNTSFDFVRQWRLALITVVVFVVPAIVLIPISGFNYSIEFTGGTELRLLFPQAPDVADVRASIADAGLGEAEITTFGSPNEIRIRAQDKAQVEQQASGATNVADQIETALRARYGAEGFTRLGSEAIGPRVGEELRRNAIIATLIAFGLTLIYISWRFEWRFAVAAILGTLHDTLATMVFIKYLNIEISLFVVGGILTVIGYSMNDTVVVFDRIRENLRLNRKKPLRDTINASVNETLPRTIMTGTTTLGALIAMIFLGGEVIRPFALILTFGIVVGTFSSIWVAAPLVLWIERKYPRETDATPHSRVPATRA</sequence>
<name>A0AA49JZB4_9BACT</name>
<accession>A0AA49JZB4</accession>
<keyword evidence="3 9" id="KW-1003">Cell membrane</keyword>
<dbReference type="GO" id="GO:0065002">
    <property type="term" value="P:intracellular protein transmembrane transport"/>
    <property type="evidence" value="ECO:0007669"/>
    <property type="project" value="UniProtKB-UniRule"/>
</dbReference>
<dbReference type="HAMAP" id="MF_01464_B">
    <property type="entry name" value="SecF_B"/>
    <property type="match status" value="1"/>
</dbReference>
<comment type="subcellular location">
    <subcellularLocation>
        <location evidence="1 9">Cell membrane</location>
        <topology evidence="1 9">Multi-pass membrane protein</topology>
    </subcellularLocation>
</comment>
<evidence type="ECO:0000256" key="4">
    <source>
        <dbReference type="ARBA" id="ARBA00022692"/>
    </source>
</evidence>
<dbReference type="AlphaFoldDB" id="A0AA49JZB4"/>
<proteinExistence type="inferred from homology"/>